<dbReference type="Pfam" id="PF00403">
    <property type="entry name" value="HMA"/>
    <property type="match status" value="1"/>
</dbReference>
<evidence type="ECO:0000256" key="3">
    <source>
        <dbReference type="ARBA" id="ARBA00016103"/>
    </source>
</evidence>
<dbReference type="Gene3D" id="3.30.70.100">
    <property type="match status" value="1"/>
</dbReference>
<evidence type="ECO:0000256" key="4">
    <source>
        <dbReference type="ARBA" id="ARBA00022723"/>
    </source>
</evidence>
<protein>
    <recommendedName>
        <fullName evidence="3">Superoxide dismutase 1 copper chaperone</fullName>
    </recommendedName>
</protein>
<dbReference type="PANTHER" id="PTHR22814">
    <property type="entry name" value="COPPER TRANSPORT PROTEIN ATOX1-RELATED"/>
    <property type="match status" value="1"/>
</dbReference>
<name>A0AAX4HDR4_9ASCO</name>
<accession>A0AAX4HDR4</accession>
<dbReference type="GO" id="GO:0006801">
    <property type="term" value="P:superoxide metabolic process"/>
    <property type="evidence" value="ECO:0007669"/>
    <property type="project" value="InterPro"/>
</dbReference>
<feature type="domain" description="HMA" evidence="5">
    <location>
        <begin position="4"/>
        <end position="67"/>
    </location>
</feature>
<evidence type="ECO:0000256" key="1">
    <source>
        <dbReference type="ARBA" id="ARBA00001973"/>
    </source>
</evidence>
<evidence type="ECO:0000259" key="5">
    <source>
        <dbReference type="PROSITE" id="PS50846"/>
    </source>
</evidence>
<keyword evidence="7" id="KW-1185">Reference proteome</keyword>
<dbReference type="GO" id="GO:0046872">
    <property type="term" value="F:metal ion binding"/>
    <property type="evidence" value="ECO:0007669"/>
    <property type="project" value="UniProtKB-KW"/>
</dbReference>
<comment type="cofactor">
    <cofactor evidence="1">
        <name>Cu(2+)</name>
        <dbReference type="ChEBI" id="CHEBI:29036"/>
    </cofactor>
</comment>
<dbReference type="PANTHER" id="PTHR22814:SF336">
    <property type="entry name" value="HEAVY METAL-ASSOCIATED ISOPRENYLATED PLANT PROTEIN 23"/>
    <property type="match status" value="1"/>
</dbReference>
<dbReference type="CDD" id="cd00371">
    <property type="entry name" value="HMA"/>
    <property type="match status" value="1"/>
</dbReference>
<dbReference type="InterPro" id="IPR036163">
    <property type="entry name" value="HMA_dom_sf"/>
</dbReference>
<keyword evidence="4" id="KW-0479">Metal-binding</keyword>
<dbReference type="Gene3D" id="2.60.40.200">
    <property type="entry name" value="Superoxide dismutase, copper/zinc binding domain"/>
    <property type="match status" value="1"/>
</dbReference>
<sequence length="238" mass="25773">MTKLFEMVFNVPMECDGCEQSVKNALQDTKGLEKLNIDWKSNVVSVIGFVPPSEIVSSLQKIGKDAIIRGTGAPNSAAVSILECFHSFKKNQSVKGLARIVAVDQENLVVDLTLSNLAEGTYYPQIRASGDLSEDGLSSSKIFHSFEPFVVSGQNAASSGSTLGDSHQQFLQARLRIMDIIGRSFVLSKDKEDVTEDSLCGVIARSAGAWENDKYVCTCSGKTIWQERVDALGKGITS</sequence>
<dbReference type="InterPro" id="IPR036423">
    <property type="entry name" value="SOD-like_Cu/Zn_dom_sf"/>
</dbReference>
<evidence type="ECO:0000256" key="2">
    <source>
        <dbReference type="ARBA" id="ARBA00010636"/>
    </source>
</evidence>
<dbReference type="Proteomes" id="UP001338582">
    <property type="component" value="Chromosome 5"/>
</dbReference>
<comment type="similarity">
    <text evidence="2">Belongs to the CCS1 family.</text>
</comment>
<dbReference type="InterPro" id="IPR006121">
    <property type="entry name" value="HMA_dom"/>
</dbReference>
<dbReference type="AlphaFoldDB" id="A0AAX4HDR4"/>
<proteinExistence type="inferred from homology"/>
<dbReference type="EMBL" id="CP138898">
    <property type="protein sequence ID" value="WPK26606.1"/>
    <property type="molecule type" value="Genomic_DNA"/>
</dbReference>
<organism evidence="6 7">
    <name type="scientific">Australozyma saopauloensis</name>
    <dbReference type="NCBI Taxonomy" id="291208"/>
    <lineage>
        <taxon>Eukaryota</taxon>
        <taxon>Fungi</taxon>
        <taxon>Dikarya</taxon>
        <taxon>Ascomycota</taxon>
        <taxon>Saccharomycotina</taxon>
        <taxon>Pichiomycetes</taxon>
        <taxon>Metschnikowiaceae</taxon>
        <taxon>Australozyma</taxon>
    </lineage>
</organism>
<gene>
    <name evidence="6" type="ORF">PUMCH_003964</name>
</gene>
<dbReference type="GeneID" id="88175027"/>
<dbReference type="RefSeq" id="XP_062878987.1">
    <property type="nucleotide sequence ID" value="XM_063022917.1"/>
</dbReference>
<dbReference type="SUPFAM" id="SSF55008">
    <property type="entry name" value="HMA, heavy metal-associated domain"/>
    <property type="match status" value="1"/>
</dbReference>
<dbReference type="KEGG" id="asau:88175027"/>
<dbReference type="PROSITE" id="PS50846">
    <property type="entry name" value="HMA_2"/>
    <property type="match status" value="1"/>
</dbReference>
<evidence type="ECO:0000313" key="6">
    <source>
        <dbReference type="EMBL" id="WPK26606.1"/>
    </source>
</evidence>
<evidence type="ECO:0000313" key="7">
    <source>
        <dbReference type="Proteomes" id="UP001338582"/>
    </source>
</evidence>
<dbReference type="SUPFAM" id="SSF49329">
    <property type="entry name" value="Cu,Zn superoxide dismutase-like"/>
    <property type="match status" value="1"/>
</dbReference>
<reference evidence="6 7" key="1">
    <citation type="submission" date="2023-10" db="EMBL/GenBank/DDBJ databases">
        <title>Draft Genome Sequence of Candida saopaulonensis from a very Premature Infant with Sepsis.</title>
        <authorList>
            <person name="Ning Y."/>
            <person name="Dai R."/>
            <person name="Xiao M."/>
            <person name="Xu Y."/>
            <person name="Yan Q."/>
            <person name="Zhang L."/>
        </authorList>
    </citation>
    <scope>NUCLEOTIDE SEQUENCE [LARGE SCALE GENOMIC DNA]</scope>
    <source>
        <strain evidence="6 7">19XY460</strain>
    </source>
</reference>